<evidence type="ECO:0000313" key="3">
    <source>
        <dbReference type="EMBL" id="CEI64555.1"/>
    </source>
</evidence>
<accession>A0A2L2TVU2</accession>
<dbReference type="EMBL" id="LN649229">
    <property type="protein sequence ID" value="CEI64555.1"/>
    <property type="molecule type" value="Genomic_DNA"/>
</dbReference>
<sequence length="387" mass="44123">MDFRDNGFEGTLAQHSDDISQGSETPKNSPSTNEFRVVEEARVGSFRRHSEENVDAQGPAVRRRTDHLVGIAARLSDTVADWLGHPSLHQGESLYEHLDLAHNRSIDVESQYRQLQMDHQTLQKKFQEAATKLAETVRERNELQKLVDIANCTGAVKTSDDTIRSKWKQLDYNICAMVRALAKYPTRCPTDPVTKERLEAIVSSWRKLLEEDDYKEFLITAYLWAIVNEEIFQSGSRFWGGGFLRGLKNMRRRLAEIAPETDRPSRSEPTMKHVAKWSAQGTVLLGHFYGRDKKAPKRRAAYELDKLEQFCNIAAEKTDTDFLREMKSIVETALDLDEMLMSSMAILSIQWPETGQSKSLPYDADGMDAVVLWHTLGNRLPRLPLPS</sequence>
<organism evidence="3 4">
    <name type="scientific">Fusarium venenatum</name>
    <dbReference type="NCBI Taxonomy" id="56646"/>
    <lineage>
        <taxon>Eukaryota</taxon>
        <taxon>Fungi</taxon>
        <taxon>Dikarya</taxon>
        <taxon>Ascomycota</taxon>
        <taxon>Pezizomycotina</taxon>
        <taxon>Sordariomycetes</taxon>
        <taxon>Hypocreomycetidae</taxon>
        <taxon>Hypocreales</taxon>
        <taxon>Nectriaceae</taxon>
        <taxon>Fusarium</taxon>
    </lineage>
</organism>
<keyword evidence="4" id="KW-1185">Reference proteome</keyword>
<name>A0A2L2TVU2_9HYPO</name>
<proteinExistence type="predicted"/>
<keyword evidence="1" id="KW-0175">Coiled coil</keyword>
<feature type="region of interest" description="Disordered" evidence="2">
    <location>
        <begin position="1"/>
        <end position="35"/>
    </location>
</feature>
<evidence type="ECO:0000256" key="2">
    <source>
        <dbReference type="SAM" id="MobiDB-lite"/>
    </source>
</evidence>
<evidence type="ECO:0000256" key="1">
    <source>
        <dbReference type="SAM" id="Coils"/>
    </source>
</evidence>
<evidence type="ECO:0000313" key="4">
    <source>
        <dbReference type="Proteomes" id="UP000245910"/>
    </source>
</evidence>
<protein>
    <submittedName>
        <fullName evidence="3">Uncharacterized protein</fullName>
    </submittedName>
</protein>
<reference evidence="4" key="1">
    <citation type="submission" date="2014-10" db="EMBL/GenBank/DDBJ databases">
        <authorList>
            <person name="King R."/>
        </authorList>
    </citation>
    <scope>NUCLEOTIDE SEQUENCE [LARGE SCALE GENOMIC DNA]</scope>
    <source>
        <strain evidence="4">A3/5</strain>
    </source>
</reference>
<feature type="compositionally biased region" description="Polar residues" evidence="2">
    <location>
        <begin position="19"/>
        <end position="34"/>
    </location>
</feature>
<dbReference type="Proteomes" id="UP000245910">
    <property type="component" value="Chromosome I"/>
</dbReference>
<feature type="coiled-coil region" evidence="1">
    <location>
        <begin position="112"/>
        <end position="146"/>
    </location>
</feature>
<dbReference type="STRING" id="56646.A0A2L2TVU2"/>
<dbReference type="OrthoDB" id="5213630at2759"/>
<dbReference type="AlphaFoldDB" id="A0A2L2TVU2"/>